<dbReference type="Pfam" id="PF10143">
    <property type="entry name" value="PhosphMutase"/>
    <property type="match status" value="1"/>
</dbReference>
<evidence type="ECO:0000256" key="6">
    <source>
        <dbReference type="ARBA" id="ARBA00023235"/>
    </source>
</evidence>
<dbReference type="InterPro" id="IPR006124">
    <property type="entry name" value="Metalloenzyme"/>
</dbReference>
<dbReference type="GO" id="GO:0004619">
    <property type="term" value="F:phosphoglycerate mutase activity"/>
    <property type="evidence" value="ECO:0007669"/>
    <property type="project" value="UniProtKB-UniRule"/>
</dbReference>
<dbReference type="HAMAP" id="MF_01402_A">
    <property type="entry name" value="ApgM_A"/>
    <property type="match status" value="1"/>
</dbReference>
<comment type="pathway">
    <text evidence="3 7">Carbohydrate degradation; glycolysis; pyruvate from D-glyceraldehyde 3-phosphate: step 3/5.</text>
</comment>
<dbReference type="NCBIfam" id="TIGR00306">
    <property type="entry name" value="apgM"/>
    <property type="match status" value="1"/>
</dbReference>
<sequence length="402" mass="43514">MKKIILIIMDGLGDRPNKELDGLTALQAANRPNLNYLSSHGTTGLMSPVASGIRAGSDTSHLSILGYDPHKYYTGRGPFEALGVGLELKPGDIAFRANYASIIDGKIVDRRAGRIQNTAELSSALETEIDGVKFIVKSGVEHRAAVVMRGPKLSDKVSETDPHSVDSSPMDTEPLAPEANFTSAVINKFLERSRKILASHPLNRKLISEGKLPANEIMLRGVGKMPAIPSFHEKYGMKAACISGTPLIRGIAGLAGFDVLSVEGMNGRVDTNYENIISSAIKSLEKYDFILINFKGTDIAGHDRKPWLKKQVIESVDSVIAPLLKLLQDTLIVVTGDHSTPCSFGDHTGDPVPIMFATDGIINDNVRTFDELSVSDGYYKITSGDIMPIILSYSDRSEKYGA</sequence>
<dbReference type="CDD" id="cd16011">
    <property type="entry name" value="iPGM_like"/>
    <property type="match status" value="1"/>
</dbReference>
<dbReference type="STRING" id="74969.FAD_0440"/>
<comment type="function">
    <text evidence="2 7">Catalyzes the interconversion of 2-phosphoglycerate and 3-phosphoglycerate.</text>
</comment>
<dbReference type="Pfam" id="PF01676">
    <property type="entry name" value="Metalloenzyme"/>
    <property type="match status" value="1"/>
</dbReference>
<comment type="catalytic activity">
    <reaction evidence="1 7">
        <text>(2R)-2-phosphoglycerate = (2R)-3-phosphoglycerate</text>
        <dbReference type="Rhea" id="RHEA:15901"/>
        <dbReference type="ChEBI" id="CHEBI:58272"/>
        <dbReference type="ChEBI" id="CHEBI:58289"/>
        <dbReference type="EC" id="5.4.2.12"/>
    </reaction>
</comment>
<dbReference type="PANTHER" id="PTHR31209">
    <property type="entry name" value="COFACTOR-INDEPENDENT PHOSPHOGLYCERATE MUTASE"/>
    <property type="match status" value="1"/>
</dbReference>
<gene>
    <name evidence="7" type="primary">apgM</name>
    <name evidence="10" type="ORF">FAD_0440</name>
</gene>
<proteinExistence type="inferred from homology"/>
<evidence type="ECO:0000256" key="5">
    <source>
        <dbReference type="ARBA" id="ARBA00023152"/>
    </source>
</evidence>
<keyword evidence="5 7" id="KW-0324">Glycolysis</keyword>
<dbReference type="EMBL" id="CP015363">
    <property type="protein sequence ID" value="ARD84355.1"/>
    <property type="molecule type" value="Genomic_DNA"/>
</dbReference>
<dbReference type="InterPro" id="IPR023665">
    <property type="entry name" value="ApgAM_prokaryotes"/>
</dbReference>
<dbReference type="RefSeq" id="WP_081141595.1">
    <property type="nucleotide sequence ID" value="NZ_CP015363.1"/>
</dbReference>
<evidence type="ECO:0000256" key="1">
    <source>
        <dbReference type="ARBA" id="ARBA00000370"/>
    </source>
</evidence>
<dbReference type="InterPro" id="IPR017850">
    <property type="entry name" value="Alkaline_phosphatase_core_sf"/>
</dbReference>
<dbReference type="Proteomes" id="UP000192050">
    <property type="component" value="Chromosome"/>
</dbReference>
<accession>A0A1V0N2M3</accession>
<dbReference type="AlphaFoldDB" id="A0A1V0N2M3"/>
<protein>
    <recommendedName>
        <fullName evidence="7">2,3-bisphosphoglycerate-independent phosphoglycerate mutase</fullName>
        <shortName evidence="7">BPG-independent PGAM</shortName>
        <shortName evidence="7">Phosphoglyceromutase</shortName>
        <shortName evidence="7">aPGAM</shortName>
        <ecNumber evidence="7">5.4.2.12</ecNumber>
    </recommendedName>
</protein>
<keyword evidence="6 7" id="KW-0413">Isomerase</keyword>
<dbReference type="NCBIfam" id="NF003104">
    <property type="entry name" value="PRK04024.1"/>
    <property type="match status" value="1"/>
</dbReference>
<dbReference type="GO" id="GO:0046872">
    <property type="term" value="F:metal ion binding"/>
    <property type="evidence" value="ECO:0007669"/>
    <property type="project" value="InterPro"/>
</dbReference>
<dbReference type="InterPro" id="IPR004456">
    <property type="entry name" value="Pglycerate_mutase_ApgM"/>
</dbReference>
<evidence type="ECO:0000256" key="8">
    <source>
        <dbReference type="SAM" id="MobiDB-lite"/>
    </source>
</evidence>
<dbReference type="Gene3D" id="3.40.720.10">
    <property type="entry name" value="Alkaline Phosphatase, subunit A"/>
    <property type="match status" value="2"/>
</dbReference>
<name>A0A1V0N2M3_9ARCH</name>
<feature type="region of interest" description="Disordered" evidence="8">
    <location>
        <begin position="153"/>
        <end position="176"/>
    </location>
</feature>
<evidence type="ECO:0000313" key="10">
    <source>
        <dbReference type="EMBL" id="ARD84355.1"/>
    </source>
</evidence>
<keyword evidence="11" id="KW-1185">Reference proteome</keyword>
<reference evidence="10 11" key="1">
    <citation type="submission" date="2011-10" db="EMBL/GenBank/DDBJ databases">
        <title>Metabolic and evolutionary patterns in the extreme acidophile Ferroplasma acidiphilum.</title>
        <authorList>
            <person name="Golyshina O.V."/>
            <person name="Kozyavkin S.A."/>
            <person name="Tatusov R.L."/>
            <person name="Slesarev A.I."/>
            <person name="Golyshin P.N."/>
        </authorList>
    </citation>
    <scope>NUCLEOTIDE SEQUENCE [LARGE SCALE GENOMIC DNA]</scope>
    <source>
        <strain evidence="11">Y</strain>
    </source>
</reference>
<organism evidence="10 11">
    <name type="scientific">Ferroplasma acidiphilum</name>
    <dbReference type="NCBI Taxonomy" id="74969"/>
    <lineage>
        <taxon>Archaea</taxon>
        <taxon>Methanobacteriati</taxon>
        <taxon>Thermoplasmatota</taxon>
        <taxon>Thermoplasmata</taxon>
        <taxon>Thermoplasmatales</taxon>
        <taxon>Ferroplasmaceae</taxon>
        <taxon>Ferroplasma</taxon>
    </lineage>
</organism>
<dbReference type="GO" id="GO:0006096">
    <property type="term" value="P:glycolytic process"/>
    <property type="evidence" value="ECO:0007669"/>
    <property type="project" value="UniProtKB-UniRule"/>
</dbReference>
<feature type="compositionally biased region" description="Basic and acidic residues" evidence="8">
    <location>
        <begin position="153"/>
        <end position="164"/>
    </location>
</feature>
<evidence type="ECO:0000256" key="3">
    <source>
        <dbReference type="ARBA" id="ARBA00004798"/>
    </source>
</evidence>
<feature type="domain" description="Metalloenzyme" evidence="9">
    <location>
        <begin position="2"/>
        <end position="363"/>
    </location>
</feature>
<dbReference type="GeneID" id="31675949"/>
<dbReference type="EC" id="5.4.2.12" evidence="7"/>
<evidence type="ECO:0000259" key="9">
    <source>
        <dbReference type="Pfam" id="PF01676"/>
    </source>
</evidence>
<dbReference type="KEGG" id="fai:FAD_0440"/>
<evidence type="ECO:0000313" key="11">
    <source>
        <dbReference type="Proteomes" id="UP000192050"/>
    </source>
</evidence>
<evidence type="ECO:0000256" key="2">
    <source>
        <dbReference type="ARBA" id="ARBA00002315"/>
    </source>
</evidence>
<dbReference type="SUPFAM" id="SSF53649">
    <property type="entry name" value="Alkaline phosphatase-like"/>
    <property type="match status" value="1"/>
</dbReference>
<dbReference type="PIRSF" id="PIRSF006392">
    <property type="entry name" value="IPGAM_arch"/>
    <property type="match status" value="1"/>
</dbReference>
<dbReference type="PANTHER" id="PTHR31209:SF0">
    <property type="entry name" value="METALLOENZYME DOMAIN-CONTAINING PROTEIN"/>
    <property type="match status" value="1"/>
</dbReference>
<dbReference type="UniPathway" id="UPA00109">
    <property type="reaction ID" value="UER00186"/>
</dbReference>
<evidence type="ECO:0000256" key="4">
    <source>
        <dbReference type="ARBA" id="ARBA00005524"/>
    </source>
</evidence>
<evidence type="ECO:0000256" key="7">
    <source>
        <dbReference type="HAMAP-Rule" id="MF_01402"/>
    </source>
</evidence>
<dbReference type="OrthoDB" id="52918at2157"/>
<comment type="similarity">
    <text evidence="4 7">Belongs to the BPG-independent phosphoglycerate mutase family. A-PGAM subfamily.</text>
</comment>